<accession>A0ABC9QYX7</accession>
<proteinExistence type="predicted"/>
<dbReference type="Proteomes" id="UP000006976">
    <property type="component" value="Unassembled WGS sequence"/>
</dbReference>
<sequence>MVCGNGEKLKEDGVLGAMNELFSDEEYQYFNGYC</sequence>
<organism evidence="1 2">
    <name type="scientific">Bacillus mycoides</name>
    <dbReference type="NCBI Taxonomy" id="1405"/>
    <lineage>
        <taxon>Bacteria</taxon>
        <taxon>Bacillati</taxon>
        <taxon>Bacillota</taxon>
        <taxon>Bacilli</taxon>
        <taxon>Bacillales</taxon>
        <taxon>Bacillaceae</taxon>
        <taxon>Bacillus</taxon>
        <taxon>Bacillus cereus group</taxon>
    </lineage>
</organism>
<evidence type="ECO:0000313" key="1">
    <source>
        <dbReference type="EMBL" id="EJR36228.1"/>
    </source>
</evidence>
<dbReference type="AlphaFoldDB" id="A0ABC9QYX7"/>
<protein>
    <submittedName>
        <fullName evidence="1">Uncharacterized protein</fullName>
    </submittedName>
</protein>
<dbReference type="EMBL" id="AHEV01000024">
    <property type="protein sequence ID" value="EJR36228.1"/>
    <property type="molecule type" value="Genomic_DNA"/>
</dbReference>
<name>A0ABC9QYX7_BACMY</name>
<evidence type="ECO:0000313" key="2">
    <source>
        <dbReference type="Proteomes" id="UP000006976"/>
    </source>
</evidence>
<reference evidence="1 2" key="1">
    <citation type="submission" date="2012-04" db="EMBL/GenBank/DDBJ databases">
        <title>The Genome Sequence of Bacillus cereus VD078.</title>
        <authorList>
            <consortium name="The Broad Institute Genome Sequencing Platform"/>
            <consortium name="The Broad Institute Genome Sequencing Center for Infectious Disease"/>
            <person name="Feldgarden M."/>
            <person name="Van der Auwera G.A."/>
            <person name="Mahillon J."/>
            <person name="Duprez V."/>
            <person name="Timmery S."/>
            <person name="Mattelet C."/>
            <person name="Dierick K."/>
            <person name="Sun M."/>
            <person name="Yu Z."/>
            <person name="Zhu L."/>
            <person name="Hu X."/>
            <person name="Shank E.B."/>
            <person name="Swiecicka I."/>
            <person name="Hansen B.M."/>
            <person name="Andrup L."/>
            <person name="Young S.K."/>
            <person name="Zeng Q."/>
            <person name="Gargeya S."/>
            <person name="Fitzgerald M."/>
            <person name="Haas B."/>
            <person name="Abouelleil A."/>
            <person name="Alvarado L."/>
            <person name="Arachchi H.M."/>
            <person name="Berlin A."/>
            <person name="Chapman S.B."/>
            <person name="Goldberg J."/>
            <person name="Griggs A."/>
            <person name="Gujja S."/>
            <person name="Hansen M."/>
            <person name="Howarth C."/>
            <person name="Imamovic A."/>
            <person name="Larimer J."/>
            <person name="McCowen C."/>
            <person name="Montmayeur A."/>
            <person name="Murphy C."/>
            <person name="Neiman D."/>
            <person name="Pearson M."/>
            <person name="Priest M."/>
            <person name="Roberts A."/>
            <person name="Saif S."/>
            <person name="Shea T."/>
            <person name="Sisk P."/>
            <person name="Sykes S."/>
            <person name="Wortman J."/>
            <person name="Nusbaum C."/>
            <person name="Birren B."/>
        </authorList>
    </citation>
    <scope>NUCLEOTIDE SEQUENCE [LARGE SCALE GENOMIC DNA]</scope>
    <source>
        <strain evidence="1 2">VD078</strain>
    </source>
</reference>
<comment type="caution">
    <text evidence="1">The sequence shown here is derived from an EMBL/GenBank/DDBJ whole genome shotgun (WGS) entry which is preliminary data.</text>
</comment>
<gene>
    <name evidence="1" type="ORF">III_04419</name>
</gene>